<dbReference type="Pfam" id="PF00636">
    <property type="entry name" value="Ribonuclease_3"/>
    <property type="match status" value="1"/>
</dbReference>
<dbReference type="GO" id="GO:0005737">
    <property type="term" value="C:cytoplasm"/>
    <property type="evidence" value="ECO:0007669"/>
    <property type="project" value="UniProtKB-SubCell"/>
</dbReference>
<keyword evidence="4 6" id="KW-0255">Endonuclease</keyword>
<evidence type="ECO:0000256" key="3">
    <source>
        <dbReference type="ARBA" id="ARBA00022722"/>
    </source>
</evidence>
<evidence type="ECO:0000313" key="9">
    <source>
        <dbReference type="EMBL" id="SHI50635.1"/>
    </source>
</evidence>
<dbReference type="CDD" id="cd00593">
    <property type="entry name" value="RIBOc"/>
    <property type="match status" value="1"/>
</dbReference>
<evidence type="ECO:0000256" key="5">
    <source>
        <dbReference type="ARBA" id="ARBA00022801"/>
    </source>
</evidence>
<proteinExistence type="inferred from homology"/>
<evidence type="ECO:0000256" key="2">
    <source>
        <dbReference type="ARBA" id="ARBA00022552"/>
    </source>
</evidence>
<comment type="function">
    <text evidence="6">Involved in correct processing of both the 5' and 3' ends of 23S rRNA precursor. Processes 30S rRNA precursor transcript even in absence of ribonuclease 3 (Rnc); Rnc processes 30S rRNA into smaller rRNA precursors.</text>
</comment>
<comment type="similarity">
    <text evidence="6">Belongs to the MrnC RNase family.</text>
</comment>
<dbReference type="SUPFAM" id="SSF69065">
    <property type="entry name" value="RNase III domain-like"/>
    <property type="match status" value="1"/>
</dbReference>
<dbReference type="RefSeq" id="WP_149677624.1">
    <property type="nucleotide sequence ID" value="NZ_DAONMB010000012.1"/>
</dbReference>
<dbReference type="Gene3D" id="1.10.1520.10">
    <property type="entry name" value="Ribonuclease III domain"/>
    <property type="match status" value="1"/>
</dbReference>
<comment type="subunit">
    <text evidence="6">Homodimer.</text>
</comment>
<dbReference type="OrthoDB" id="46571at2"/>
<keyword evidence="1 6" id="KW-0690">Ribosome biogenesis</keyword>
<reference evidence="9 10" key="1">
    <citation type="submission" date="2016-11" db="EMBL/GenBank/DDBJ databases">
        <authorList>
            <person name="Varghese N."/>
            <person name="Submissions S."/>
        </authorList>
    </citation>
    <scope>NUCLEOTIDE SEQUENCE [LARGE SCALE GENOMIC DNA]</scope>
    <source>
        <strain evidence="9 10">DSM 19027</strain>
    </source>
</reference>
<protein>
    <recommendedName>
        <fullName evidence="6">Mini-ribonuclease 3</fullName>
        <shortName evidence="6">Mini-3</shortName>
        <shortName evidence="6">Mini-RNase 3</shortName>
        <ecNumber evidence="6">3.1.26.-</ecNumber>
    </recommendedName>
    <alternativeName>
        <fullName evidence="6">Mini-RNase III</fullName>
        <shortName evidence="6">Mini-III</shortName>
    </alternativeName>
</protein>
<sequence length="139" mass="16085">MFQENTDQVRLLQPAVLAFVGDAVFNLFIRERLVRRKQASSHQLHIDATRYVKAASQSRIAREMQKDFNEDEAFVFRRGRNAKSTTIPKNANVQDYHYATAFEAVLGYLYLTGQTERLDTFLEQAASIIENDETENQHE</sequence>
<comment type="subcellular location">
    <subcellularLocation>
        <location evidence="6">Cytoplasm</location>
    </subcellularLocation>
</comment>
<dbReference type="GO" id="GO:0019843">
    <property type="term" value="F:rRNA binding"/>
    <property type="evidence" value="ECO:0007669"/>
    <property type="project" value="UniProtKB-UniRule"/>
</dbReference>
<dbReference type="InterPro" id="IPR008226">
    <property type="entry name" value="Mini3_fam"/>
</dbReference>
<gene>
    <name evidence="6" type="primary">mrnC</name>
    <name evidence="9" type="ORF">SAMN05444373_100379</name>
</gene>
<dbReference type="SMART" id="SM00535">
    <property type="entry name" value="RIBOc"/>
    <property type="match status" value="1"/>
</dbReference>
<dbReference type="Proteomes" id="UP000324781">
    <property type="component" value="Unassembled WGS sequence"/>
</dbReference>
<keyword evidence="6" id="KW-0963">Cytoplasm</keyword>
<evidence type="ECO:0000256" key="4">
    <source>
        <dbReference type="ARBA" id="ARBA00022759"/>
    </source>
</evidence>
<accession>A0A1M6BPF9</accession>
<comment type="cofactor">
    <cofactor evidence="6">
        <name>Mg(2+)</name>
        <dbReference type="ChEBI" id="CHEBI:18420"/>
    </cofactor>
</comment>
<keyword evidence="3 6" id="KW-0540">Nuclease</keyword>
<keyword evidence="2 6" id="KW-0698">rRNA processing</keyword>
<keyword evidence="7" id="KW-1133">Transmembrane helix</keyword>
<keyword evidence="5 6" id="KW-0378">Hydrolase</keyword>
<dbReference type="InterPro" id="IPR000999">
    <property type="entry name" value="RNase_III_dom"/>
</dbReference>
<dbReference type="GO" id="GO:0006364">
    <property type="term" value="P:rRNA processing"/>
    <property type="evidence" value="ECO:0007669"/>
    <property type="project" value="UniProtKB-UniRule"/>
</dbReference>
<organism evidence="9 10">
    <name type="scientific">Thermoclostridium caenicola</name>
    <dbReference type="NCBI Taxonomy" id="659425"/>
    <lineage>
        <taxon>Bacteria</taxon>
        <taxon>Bacillati</taxon>
        <taxon>Bacillota</taxon>
        <taxon>Clostridia</taxon>
        <taxon>Eubacteriales</taxon>
        <taxon>Oscillospiraceae</taxon>
        <taxon>Thermoclostridium</taxon>
    </lineage>
</organism>
<evidence type="ECO:0000256" key="6">
    <source>
        <dbReference type="HAMAP-Rule" id="MF_01468"/>
    </source>
</evidence>
<dbReference type="PIRSF" id="PIRSF005520">
    <property type="entry name" value="UCP005520"/>
    <property type="match status" value="1"/>
</dbReference>
<evidence type="ECO:0000259" key="8">
    <source>
        <dbReference type="SMART" id="SM00535"/>
    </source>
</evidence>
<name>A0A1M6BPF9_9FIRM</name>
<keyword evidence="7" id="KW-0812">Transmembrane</keyword>
<dbReference type="HAMAP" id="MF_01468">
    <property type="entry name" value="RNase_Mini_III"/>
    <property type="match status" value="1"/>
</dbReference>
<evidence type="ECO:0000256" key="1">
    <source>
        <dbReference type="ARBA" id="ARBA00022517"/>
    </source>
</evidence>
<keyword evidence="10" id="KW-1185">Reference proteome</keyword>
<dbReference type="PANTHER" id="PTHR34276:SF1">
    <property type="entry name" value="MINI-RIBONUCLEASE 3"/>
    <property type="match status" value="1"/>
</dbReference>
<dbReference type="EC" id="3.1.26.-" evidence="6"/>
<feature type="domain" description="RNase III" evidence="8">
    <location>
        <begin position="1"/>
        <end position="130"/>
    </location>
</feature>
<feature type="active site" evidence="6">
    <location>
        <position position="22"/>
    </location>
</feature>
<keyword evidence="6" id="KW-0699">rRNA-binding</keyword>
<dbReference type="InterPro" id="IPR036389">
    <property type="entry name" value="RNase_III_sf"/>
</dbReference>
<dbReference type="EMBL" id="FQZP01000003">
    <property type="protein sequence ID" value="SHI50635.1"/>
    <property type="molecule type" value="Genomic_DNA"/>
</dbReference>
<evidence type="ECO:0000256" key="7">
    <source>
        <dbReference type="SAM" id="Phobius"/>
    </source>
</evidence>
<keyword evidence="6" id="KW-0460">Magnesium</keyword>
<keyword evidence="6" id="KW-0694">RNA-binding</keyword>
<dbReference type="GO" id="GO:0004525">
    <property type="term" value="F:ribonuclease III activity"/>
    <property type="evidence" value="ECO:0007669"/>
    <property type="project" value="InterPro"/>
</dbReference>
<feature type="transmembrane region" description="Helical" evidence="7">
    <location>
        <begin position="12"/>
        <end position="29"/>
    </location>
</feature>
<evidence type="ECO:0000313" key="10">
    <source>
        <dbReference type="Proteomes" id="UP000324781"/>
    </source>
</evidence>
<dbReference type="AlphaFoldDB" id="A0A1M6BPF9"/>
<dbReference type="PANTHER" id="PTHR34276">
    <property type="entry name" value="MINI-RIBONUCLEASE 3"/>
    <property type="match status" value="1"/>
</dbReference>
<keyword evidence="7" id="KW-0472">Membrane</keyword>